<dbReference type="EMBL" id="KZ679258">
    <property type="protein sequence ID" value="PTB44140.1"/>
    <property type="molecule type" value="Genomic_DNA"/>
</dbReference>
<proteinExistence type="predicted"/>
<dbReference type="Proteomes" id="UP000240493">
    <property type="component" value="Unassembled WGS sequence"/>
</dbReference>
<reference evidence="1 2" key="1">
    <citation type="submission" date="2016-07" db="EMBL/GenBank/DDBJ databases">
        <title>Multiple horizontal gene transfer events from other fungi enriched the ability of initially mycotrophic Trichoderma (Ascomycota) to feed on dead plant biomass.</title>
        <authorList>
            <consortium name="DOE Joint Genome Institute"/>
            <person name="Aerts A."/>
            <person name="Atanasova L."/>
            <person name="Chenthamara K."/>
            <person name="Zhang J."/>
            <person name="Grujic M."/>
            <person name="Henrissat B."/>
            <person name="Kuo A."/>
            <person name="Salamov A."/>
            <person name="Lipzen A."/>
            <person name="Labutti K."/>
            <person name="Barry K."/>
            <person name="Miao Y."/>
            <person name="Rahimi M.J."/>
            <person name="Shen Q."/>
            <person name="Grigoriev I.V."/>
            <person name="Kubicek C.P."/>
            <person name="Druzhinina I.S."/>
        </authorList>
    </citation>
    <scope>NUCLEOTIDE SEQUENCE [LARGE SCALE GENOMIC DNA]</scope>
    <source>
        <strain evidence="1 2">CBS 433.97</strain>
    </source>
</reference>
<gene>
    <name evidence="1" type="ORF">M441DRAFT_132288</name>
</gene>
<protein>
    <submittedName>
        <fullName evidence="1">Uncharacterized protein</fullName>
    </submittedName>
</protein>
<organism evidence="1 2">
    <name type="scientific">Trichoderma asperellum (strain ATCC 204424 / CBS 433.97 / NBRC 101777)</name>
    <dbReference type="NCBI Taxonomy" id="1042311"/>
    <lineage>
        <taxon>Eukaryota</taxon>
        <taxon>Fungi</taxon>
        <taxon>Dikarya</taxon>
        <taxon>Ascomycota</taxon>
        <taxon>Pezizomycotina</taxon>
        <taxon>Sordariomycetes</taxon>
        <taxon>Hypocreomycetidae</taxon>
        <taxon>Hypocreales</taxon>
        <taxon>Hypocreaceae</taxon>
        <taxon>Trichoderma</taxon>
    </lineage>
</organism>
<accession>A0A2T3ZH74</accession>
<sequence length="205" mass="22260">MCPDHTDVRPFNEQETDVVLQSTLRGPFHSPPVPAEMLDAMSPTSYASPNSQVFPNLAIGSPGLWTAENSPHAAIFPYMMNEAGEHLPISQYTNCRADAGVDQINGFVFVCDTGVEELQSPQGRYLYKDCKKYGSGAQVNGVEIVVHGSIRRAPAPPALPGRWDGMDMLTAEGRDVKGAYRNQINGGRIRPMKRADMGMPSGSAH</sequence>
<evidence type="ECO:0000313" key="2">
    <source>
        <dbReference type="Proteomes" id="UP000240493"/>
    </source>
</evidence>
<dbReference type="OrthoDB" id="4875018at2759"/>
<dbReference type="AlphaFoldDB" id="A0A2T3ZH74"/>
<evidence type="ECO:0000313" key="1">
    <source>
        <dbReference type="EMBL" id="PTB44140.1"/>
    </source>
</evidence>
<name>A0A2T3ZH74_TRIA4</name>
<keyword evidence="2" id="KW-1185">Reference proteome</keyword>